<name>A0A9P6VFJ2_9HELO</name>
<dbReference type="PROSITE" id="PS51212">
    <property type="entry name" value="WSC"/>
    <property type="match status" value="1"/>
</dbReference>
<proteinExistence type="predicted"/>
<keyword evidence="5" id="KW-1185">Reference proteome</keyword>
<feature type="region of interest" description="Disordered" evidence="1">
    <location>
        <begin position="277"/>
        <end position="304"/>
    </location>
</feature>
<sequence>MASSRSFSYGLLVCTVLVIFSNHASALNIEYCSSLNTASTQANSSIYQSNGLCYNFCVENWAFAILQESDCYCSNEAPGITTSVSDCNFQCPGYPNDLCGSSNGLFGYLALTKSPTATVGGSSATTSSTSQVSTPLFSSVASYLTTGSYSLHLMQCVPLLPSLANHFDFLRRTGNGDGNPLRHHCLSYPDSDPVIESFDFILCMLFSIFAVSLLRCISASDIESTFSANHGAGYEHDPICLDNFTTKLFTKLFSANNYLLVIDILMDSYARHIAGNSHRTTSNSHCDADGTSGFPKSNWGKEEE</sequence>
<dbReference type="SMART" id="SM00321">
    <property type="entry name" value="WSC"/>
    <property type="match status" value="1"/>
</dbReference>
<feature type="signal peptide" evidence="2">
    <location>
        <begin position="1"/>
        <end position="26"/>
    </location>
</feature>
<keyword evidence="2" id="KW-0732">Signal</keyword>
<accession>A0A9P6VFJ2</accession>
<evidence type="ECO:0000313" key="4">
    <source>
        <dbReference type="EMBL" id="KAG0646879.1"/>
    </source>
</evidence>
<protein>
    <submittedName>
        <fullName evidence="4">Cell wall integrity and stress response component 4</fullName>
    </submittedName>
</protein>
<evidence type="ECO:0000313" key="5">
    <source>
        <dbReference type="Proteomes" id="UP000785200"/>
    </source>
</evidence>
<comment type="caution">
    <text evidence="4">The sequence shown here is derived from an EMBL/GenBank/DDBJ whole genome shotgun (WGS) entry which is preliminary data.</text>
</comment>
<evidence type="ECO:0000256" key="2">
    <source>
        <dbReference type="SAM" id="SignalP"/>
    </source>
</evidence>
<dbReference type="EMBL" id="VNKQ01000014">
    <property type="protein sequence ID" value="KAG0646879.1"/>
    <property type="molecule type" value="Genomic_DNA"/>
</dbReference>
<evidence type="ECO:0000259" key="3">
    <source>
        <dbReference type="PROSITE" id="PS51212"/>
    </source>
</evidence>
<dbReference type="OrthoDB" id="2537459at2759"/>
<dbReference type="Proteomes" id="UP000785200">
    <property type="component" value="Unassembled WGS sequence"/>
</dbReference>
<dbReference type="InterPro" id="IPR002889">
    <property type="entry name" value="WSC_carb-bd"/>
</dbReference>
<feature type="domain" description="WSC" evidence="3">
    <location>
        <begin position="26"/>
        <end position="111"/>
    </location>
</feature>
<dbReference type="AlphaFoldDB" id="A0A9P6VFJ2"/>
<feature type="chain" id="PRO_5040312199" evidence="2">
    <location>
        <begin position="27"/>
        <end position="304"/>
    </location>
</feature>
<evidence type="ECO:0000256" key="1">
    <source>
        <dbReference type="SAM" id="MobiDB-lite"/>
    </source>
</evidence>
<organism evidence="4 5">
    <name type="scientific">Hyphodiscus hymeniophilus</name>
    <dbReference type="NCBI Taxonomy" id="353542"/>
    <lineage>
        <taxon>Eukaryota</taxon>
        <taxon>Fungi</taxon>
        <taxon>Dikarya</taxon>
        <taxon>Ascomycota</taxon>
        <taxon>Pezizomycotina</taxon>
        <taxon>Leotiomycetes</taxon>
        <taxon>Helotiales</taxon>
        <taxon>Hyphodiscaceae</taxon>
        <taxon>Hyphodiscus</taxon>
    </lineage>
</organism>
<gene>
    <name evidence="4" type="ORF">D0Z07_6125</name>
</gene>
<reference evidence="4" key="1">
    <citation type="submission" date="2019-07" db="EMBL/GenBank/DDBJ databases">
        <title>Hyphodiscus hymeniophilus genome sequencing and assembly.</title>
        <authorList>
            <person name="Kramer G."/>
            <person name="Nodwell J."/>
        </authorList>
    </citation>
    <scope>NUCLEOTIDE SEQUENCE</scope>
    <source>
        <strain evidence="4">ATCC 34498</strain>
    </source>
</reference>
<dbReference type="Pfam" id="PF01822">
    <property type="entry name" value="WSC"/>
    <property type="match status" value="1"/>
</dbReference>